<proteinExistence type="predicted"/>
<feature type="compositionally biased region" description="Low complexity" evidence="1">
    <location>
        <begin position="61"/>
        <end position="80"/>
    </location>
</feature>
<dbReference type="RefSeq" id="XP_003022609.1">
    <property type="nucleotide sequence ID" value="XM_003022563.1"/>
</dbReference>
<dbReference type="PROSITE" id="PS51834">
    <property type="entry name" value="DENN_FLCN_SMCR8"/>
    <property type="match status" value="1"/>
</dbReference>
<feature type="compositionally biased region" description="Polar residues" evidence="1">
    <location>
        <begin position="580"/>
        <end position="595"/>
    </location>
</feature>
<dbReference type="GO" id="GO:0005096">
    <property type="term" value="F:GTPase activator activity"/>
    <property type="evidence" value="ECO:0007669"/>
    <property type="project" value="InterPro"/>
</dbReference>
<feature type="compositionally biased region" description="Low complexity" evidence="1">
    <location>
        <begin position="447"/>
        <end position="461"/>
    </location>
</feature>
<dbReference type="KEGG" id="tve:TRV_03266"/>
<name>D4D831_TRIVH</name>
<feature type="compositionally biased region" description="Low complexity" evidence="1">
    <location>
        <begin position="254"/>
        <end position="270"/>
    </location>
</feature>
<comment type="caution">
    <text evidence="3">The sequence shown here is derived from an EMBL/GenBank/DDBJ whole genome shotgun (WGS) entry which is preliminary data.</text>
</comment>
<dbReference type="Proteomes" id="UP000008383">
    <property type="component" value="Unassembled WGS sequence"/>
</dbReference>
<protein>
    <recommendedName>
        <fullName evidence="2">UDENN FLCN/SMCR8-type domain-containing protein</fullName>
    </recommendedName>
</protein>
<feature type="region of interest" description="Disordered" evidence="1">
    <location>
        <begin position="553"/>
        <end position="609"/>
    </location>
</feature>
<dbReference type="GO" id="GO:1904263">
    <property type="term" value="P:positive regulation of TORC1 signaling"/>
    <property type="evidence" value="ECO:0007669"/>
    <property type="project" value="TreeGrafter"/>
</dbReference>
<dbReference type="PANTHER" id="PTHR31441">
    <property type="entry name" value="FOLLICULIN FAMILY MEMBER"/>
    <property type="match status" value="1"/>
</dbReference>
<evidence type="ECO:0000313" key="4">
    <source>
        <dbReference type="Proteomes" id="UP000008383"/>
    </source>
</evidence>
<dbReference type="InterPro" id="IPR037521">
    <property type="entry name" value="FLCN/SMCR8_DENN"/>
</dbReference>
<keyword evidence="4" id="KW-1185">Reference proteome</keyword>
<dbReference type="EMBL" id="ACYE01000167">
    <property type="protein sequence ID" value="EFE41991.1"/>
    <property type="molecule type" value="Genomic_DNA"/>
</dbReference>
<dbReference type="HOGENOM" id="CLU_030576_0_0_1"/>
<dbReference type="InterPro" id="IPR037520">
    <property type="entry name" value="Folliculin/SMCR8_longin"/>
</dbReference>
<feature type="region of interest" description="Disordered" evidence="1">
    <location>
        <begin position="435"/>
        <end position="461"/>
    </location>
</feature>
<feature type="region of interest" description="Disordered" evidence="1">
    <location>
        <begin position="253"/>
        <end position="303"/>
    </location>
</feature>
<dbReference type="Pfam" id="PF11704">
    <property type="entry name" value="Folliculin"/>
    <property type="match status" value="1"/>
</dbReference>
<evidence type="ECO:0000313" key="3">
    <source>
        <dbReference type="EMBL" id="EFE41991.1"/>
    </source>
</evidence>
<dbReference type="OrthoDB" id="5599713at2759"/>
<dbReference type="GeneID" id="9581268"/>
<sequence>MDFIVGAPCYLSLLVTTCYLLLADIYSAQLSLTHFCEVHGPTSILCSQILPAHCRQCTPDSPASSPNGSPSSSSSSSAGSLHVRDRDAPGAASAAAADVLTSSSSPSSDRCITTSAIEPLATPPASAPVTAPRIEDHPWFTAERPVRAANNGGSYSNGNTSNSGTGGAVGGGGGGGGGAGHLKKAAAAARFGGAACDRDTCASCRLKLPEDVSKQLPVDGNGSVEERGLHSSPVLRSREVVFACRGSHADHYMHNSSSSNSNNSNNSHSNYYDDDDDDGSHTCSTSVSSSHQHHHNGSSSNNYYSPVSVHSSYSSSDSSCHTHVVTYLSMRGPANPEDYALLRRASIRTLSCELLPRGLSSGPLSFGDQSAGYTIAYVFRLPDPMARGKRRSYALVALAGKDAGRTFRASPLIWRTFGRIANNIVSAAEKFQESEKIREYGPSPVHSSSSTTTTTSSATASTTISARAYTPISSFLTGRALDPDGQPRRAGQVRARNLIEIVGNEYIFAELHAQFVALLQQLSAMFASPSDNAHGAHMPDSASAYYEDYANTTTTSSRSSSDRLRGGSGSTGITSAGSDHSLSQQFSGLNMSTSIPKPIPISQRRRMVA</sequence>
<dbReference type="PANTHER" id="PTHR31441:SF2">
    <property type="entry name" value="FOLLICULIN"/>
    <property type="match status" value="1"/>
</dbReference>
<feature type="compositionally biased region" description="Low complexity" evidence="1">
    <location>
        <begin position="281"/>
        <end position="290"/>
    </location>
</feature>
<feature type="domain" description="UDENN FLCN/SMCR8-type" evidence="2">
    <location>
        <begin position="311"/>
        <end position="609"/>
    </location>
</feature>
<accession>D4D831</accession>
<feature type="region of interest" description="Disordered" evidence="1">
    <location>
        <begin position="60"/>
        <end position="132"/>
    </location>
</feature>
<dbReference type="GO" id="GO:0005829">
    <property type="term" value="C:cytosol"/>
    <property type="evidence" value="ECO:0007669"/>
    <property type="project" value="TreeGrafter"/>
</dbReference>
<feature type="compositionally biased region" description="Low complexity" evidence="1">
    <location>
        <begin position="89"/>
        <end position="108"/>
    </location>
</feature>
<dbReference type="InterPro" id="IPR021713">
    <property type="entry name" value="Folliculin"/>
</dbReference>
<evidence type="ECO:0000259" key="2">
    <source>
        <dbReference type="PROSITE" id="PS51834"/>
    </source>
</evidence>
<reference evidence="4" key="1">
    <citation type="journal article" date="2011" name="Genome Biol.">
        <title>Comparative and functional genomics provide insights into the pathogenicity of dermatophytic fungi.</title>
        <authorList>
            <person name="Burmester A."/>
            <person name="Shelest E."/>
            <person name="Gloeckner G."/>
            <person name="Heddergott C."/>
            <person name="Schindler S."/>
            <person name="Staib P."/>
            <person name="Heidel A."/>
            <person name="Felder M."/>
            <person name="Petzold A."/>
            <person name="Szafranski K."/>
            <person name="Feuermann M."/>
            <person name="Pedruzzi I."/>
            <person name="Priebe S."/>
            <person name="Groth M."/>
            <person name="Winkler R."/>
            <person name="Li W."/>
            <person name="Kniemeyer O."/>
            <person name="Schroeckh V."/>
            <person name="Hertweck C."/>
            <person name="Hube B."/>
            <person name="White T.C."/>
            <person name="Platzer M."/>
            <person name="Guthke R."/>
            <person name="Heitman J."/>
            <person name="Woestemeyer J."/>
            <person name="Zipfel P.F."/>
            <person name="Monod M."/>
            <person name="Brakhage A.A."/>
        </authorList>
    </citation>
    <scope>NUCLEOTIDE SEQUENCE [LARGE SCALE GENOMIC DNA]</scope>
    <source>
        <strain evidence="4">HKI 0517</strain>
    </source>
</reference>
<dbReference type="AlphaFoldDB" id="D4D831"/>
<feature type="region of interest" description="Disordered" evidence="1">
    <location>
        <begin position="213"/>
        <end position="232"/>
    </location>
</feature>
<organism evidence="3 4">
    <name type="scientific">Trichophyton verrucosum (strain HKI 0517)</name>
    <dbReference type="NCBI Taxonomy" id="663202"/>
    <lineage>
        <taxon>Eukaryota</taxon>
        <taxon>Fungi</taxon>
        <taxon>Dikarya</taxon>
        <taxon>Ascomycota</taxon>
        <taxon>Pezizomycotina</taxon>
        <taxon>Eurotiomycetes</taxon>
        <taxon>Eurotiomycetidae</taxon>
        <taxon>Onygenales</taxon>
        <taxon>Arthrodermataceae</taxon>
        <taxon>Trichophyton</taxon>
    </lineage>
</organism>
<gene>
    <name evidence="3" type="ORF">TRV_03266</name>
</gene>
<evidence type="ECO:0000256" key="1">
    <source>
        <dbReference type="SAM" id="MobiDB-lite"/>
    </source>
</evidence>